<dbReference type="EMBL" id="ADBV01021267">
    <property type="protein sequence ID" value="EJW70591.1"/>
    <property type="molecule type" value="Genomic_DNA"/>
</dbReference>
<protein>
    <submittedName>
        <fullName evidence="1">Uncharacterized protein</fullName>
    </submittedName>
</protein>
<accession>J9DMB6</accession>
<evidence type="ECO:0000313" key="1">
    <source>
        <dbReference type="EMBL" id="EJW70591.1"/>
    </source>
</evidence>
<organism evidence="1 2">
    <name type="scientific">Wuchereria bancrofti</name>
    <dbReference type="NCBI Taxonomy" id="6293"/>
    <lineage>
        <taxon>Eukaryota</taxon>
        <taxon>Metazoa</taxon>
        <taxon>Ecdysozoa</taxon>
        <taxon>Nematoda</taxon>
        <taxon>Chromadorea</taxon>
        <taxon>Rhabditida</taxon>
        <taxon>Spirurina</taxon>
        <taxon>Spiruromorpha</taxon>
        <taxon>Filarioidea</taxon>
        <taxon>Onchocercidae</taxon>
        <taxon>Wuchereria</taxon>
    </lineage>
</organism>
<comment type="caution">
    <text evidence="1">The sequence shown here is derived from an EMBL/GenBank/DDBJ whole genome shotgun (WGS) entry which is preliminary data.</text>
</comment>
<name>J9DMB6_WUCBA</name>
<dbReference type="AlphaFoldDB" id="J9DMB6"/>
<sequence>EQYLADTMQEALMRHFNGIEFVERNAGPRIDEHMQEQGIFQEISNFAKFISEKE</sequence>
<feature type="non-terminal residue" evidence="1">
    <location>
        <position position="54"/>
    </location>
</feature>
<reference evidence="2" key="1">
    <citation type="submission" date="2012-08" db="EMBL/GenBank/DDBJ databases">
        <title>The Genome Sequence of Wuchereria bancrofti.</title>
        <authorList>
            <person name="Nutman T.B."/>
            <person name="Fink D.L."/>
            <person name="Russ C."/>
            <person name="Young S."/>
            <person name="Zeng Q."/>
            <person name="Koehrsen M."/>
            <person name="Alvarado L."/>
            <person name="Berlin A."/>
            <person name="Chapman S.B."/>
            <person name="Chen Z."/>
            <person name="Freedman E."/>
            <person name="Gellesch M."/>
            <person name="Goldberg J."/>
            <person name="Griggs A."/>
            <person name="Gujja S."/>
            <person name="Heilman E.R."/>
            <person name="Heiman D."/>
            <person name="Hepburn T."/>
            <person name="Howarth C."/>
            <person name="Jen D."/>
            <person name="Larson L."/>
            <person name="Lewis B."/>
            <person name="Mehta T."/>
            <person name="Park D."/>
            <person name="Pearson M."/>
            <person name="Roberts A."/>
            <person name="Saif S."/>
            <person name="Shea T."/>
            <person name="Shenoy N."/>
            <person name="Sisk P."/>
            <person name="Stolte C."/>
            <person name="Sykes S."/>
            <person name="Walk T."/>
            <person name="White J."/>
            <person name="Yandava C."/>
            <person name="Haas B."/>
            <person name="Henn M.R."/>
            <person name="Nusbaum C."/>
            <person name="Birren B."/>
        </authorList>
    </citation>
    <scope>NUCLEOTIDE SEQUENCE [LARGE SCALE GENOMIC DNA]</scope>
    <source>
        <strain evidence="2">NA</strain>
    </source>
</reference>
<evidence type="ECO:0000313" key="2">
    <source>
        <dbReference type="Proteomes" id="UP000004810"/>
    </source>
</evidence>
<proteinExistence type="predicted"/>
<gene>
    <name evidence="1" type="ORF">WUBG_18502</name>
</gene>
<dbReference type="Proteomes" id="UP000004810">
    <property type="component" value="Unassembled WGS sequence"/>
</dbReference>
<feature type="non-terminal residue" evidence="1">
    <location>
        <position position="1"/>
    </location>
</feature>